<reference evidence="4" key="1">
    <citation type="submission" date="2016-11" db="EMBL/GenBank/DDBJ databases">
        <authorList>
            <person name="Varghese N."/>
            <person name="Submissions S."/>
        </authorList>
    </citation>
    <scope>NUCLEOTIDE SEQUENCE [LARGE SCALE GENOMIC DNA]</scope>
    <source>
        <strain evidence="4">DSM 29440</strain>
    </source>
</reference>
<evidence type="ECO:0000313" key="3">
    <source>
        <dbReference type="EMBL" id="SIN97779.1"/>
    </source>
</evidence>
<dbReference type="OrthoDB" id="5702018at2"/>
<protein>
    <recommendedName>
        <fullName evidence="2">DUF1206 domain-containing protein</fullName>
    </recommendedName>
</protein>
<dbReference type="Proteomes" id="UP000184932">
    <property type="component" value="Unassembled WGS sequence"/>
</dbReference>
<dbReference type="RefSeq" id="WP_074255975.1">
    <property type="nucleotide sequence ID" value="NZ_FSRL01000001.1"/>
</dbReference>
<evidence type="ECO:0000313" key="4">
    <source>
        <dbReference type="Proteomes" id="UP000184932"/>
    </source>
</evidence>
<dbReference type="EMBL" id="FSRL01000001">
    <property type="protein sequence ID" value="SIN97779.1"/>
    <property type="molecule type" value="Genomic_DNA"/>
</dbReference>
<feature type="domain" description="DUF1206" evidence="2">
    <location>
        <begin position="15"/>
        <end position="81"/>
    </location>
</feature>
<feature type="transmembrane region" description="Helical" evidence="1">
    <location>
        <begin position="138"/>
        <end position="159"/>
    </location>
</feature>
<feature type="transmembrane region" description="Helical" evidence="1">
    <location>
        <begin position="98"/>
        <end position="118"/>
    </location>
</feature>
<feature type="transmembrane region" description="Helical" evidence="1">
    <location>
        <begin position="21"/>
        <end position="39"/>
    </location>
</feature>
<feature type="transmembrane region" description="Helical" evidence="1">
    <location>
        <begin position="59"/>
        <end position="77"/>
    </location>
</feature>
<proteinExistence type="predicted"/>
<sequence>MSEKAPAWVVPVMRAGYLARAAVYTVVGGLALTAAYTGGEAEGTTDALADLLAHWWGTPVLWLIAAGLWAYTVWRLIDAAMDLEDYGTDAKGLVARTGLVATGLIHGAIGVSVAMLALRGESGGGADGVTARVMAMPMGAWLVGAVGLATIGAGGYYGYKGVSERYKEHIRVTPAARRLDPVLKFGCIAEGVVIGVIGALICYAALTSDPGAAGGVGEALGQIRAAPFGRFLLGAVAVGLLAFAVENAVEGIYRVIPRRDGADAMTLARRARLEAEALL</sequence>
<dbReference type="AlphaFoldDB" id="A0A1N6FR56"/>
<keyword evidence="4" id="KW-1185">Reference proteome</keyword>
<dbReference type="InterPro" id="IPR009597">
    <property type="entry name" value="DUF1206"/>
</dbReference>
<evidence type="ECO:0000259" key="2">
    <source>
        <dbReference type="Pfam" id="PF06724"/>
    </source>
</evidence>
<dbReference type="STRING" id="1217970.SAMN05444002_1890"/>
<feature type="domain" description="DUF1206" evidence="2">
    <location>
        <begin position="185"/>
        <end position="254"/>
    </location>
</feature>
<feature type="domain" description="DUF1206" evidence="2">
    <location>
        <begin position="98"/>
        <end position="162"/>
    </location>
</feature>
<dbReference type="Pfam" id="PF06724">
    <property type="entry name" value="DUF1206"/>
    <property type="match status" value="3"/>
</dbReference>
<organism evidence="3 4">
    <name type="scientific">Vannielia litorea</name>
    <dbReference type="NCBI Taxonomy" id="1217970"/>
    <lineage>
        <taxon>Bacteria</taxon>
        <taxon>Pseudomonadati</taxon>
        <taxon>Pseudomonadota</taxon>
        <taxon>Alphaproteobacteria</taxon>
        <taxon>Rhodobacterales</taxon>
        <taxon>Paracoccaceae</taxon>
        <taxon>Vannielia</taxon>
    </lineage>
</organism>
<keyword evidence="1" id="KW-0472">Membrane</keyword>
<evidence type="ECO:0000256" key="1">
    <source>
        <dbReference type="SAM" id="Phobius"/>
    </source>
</evidence>
<name>A0A1N6FR56_9RHOB</name>
<keyword evidence="1" id="KW-0812">Transmembrane</keyword>
<accession>A0A1N6FR56</accession>
<feature type="transmembrane region" description="Helical" evidence="1">
    <location>
        <begin position="228"/>
        <end position="249"/>
    </location>
</feature>
<feature type="transmembrane region" description="Helical" evidence="1">
    <location>
        <begin position="187"/>
        <end position="208"/>
    </location>
</feature>
<gene>
    <name evidence="3" type="ORF">SAMN05444002_1890</name>
</gene>
<keyword evidence="1" id="KW-1133">Transmembrane helix</keyword>